<reference evidence="1 2" key="1">
    <citation type="journal article" date="2023" name="Sci. Data">
        <title>Genome assembly of the Korean intertidal mud-creeper Batillaria attramentaria.</title>
        <authorList>
            <person name="Patra A.K."/>
            <person name="Ho P.T."/>
            <person name="Jun S."/>
            <person name="Lee S.J."/>
            <person name="Kim Y."/>
            <person name="Won Y.J."/>
        </authorList>
    </citation>
    <scope>NUCLEOTIDE SEQUENCE [LARGE SCALE GENOMIC DNA]</scope>
    <source>
        <strain evidence="1">Wonlab-2016</strain>
    </source>
</reference>
<sequence length="106" mass="11786">MTLLQPVSLSTFTGLSPDESRYDRHVCHFCLRYCDVGNRQERLPVTEWDMSALFEKLDLVLFSSRVQSTGDVISQARTAAARCGPEAPPLSVEALFGPLLLLTLDD</sequence>
<dbReference type="AlphaFoldDB" id="A0ABD0KRF1"/>
<evidence type="ECO:0000313" key="1">
    <source>
        <dbReference type="EMBL" id="KAK7489682.1"/>
    </source>
</evidence>
<protein>
    <submittedName>
        <fullName evidence="1">Uncharacterized protein</fullName>
    </submittedName>
</protein>
<dbReference type="Proteomes" id="UP001519460">
    <property type="component" value="Unassembled WGS sequence"/>
</dbReference>
<comment type="caution">
    <text evidence="1">The sequence shown here is derived from an EMBL/GenBank/DDBJ whole genome shotgun (WGS) entry which is preliminary data.</text>
</comment>
<organism evidence="1 2">
    <name type="scientific">Batillaria attramentaria</name>
    <dbReference type="NCBI Taxonomy" id="370345"/>
    <lineage>
        <taxon>Eukaryota</taxon>
        <taxon>Metazoa</taxon>
        <taxon>Spiralia</taxon>
        <taxon>Lophotrochozoa</taxon>
        <taxon>Mollusca</taxon>
        <taxon>Gastropoda</taxon>
        <taxon>Caenogastropoda</taxon>
        <taxon>Sorbeoconcha</taxon>
        <taxon>Cerithioidea</taxon>
        <taxon>Batillariidae</taxon>
        <taxon>Batillaria</taxon>
    </lineage>
</organism>
<proteinExistence type="predicted"/>
<dbReference type="EMBL" id="JACVVK020000135">
    <property type="protein sequence ID" value="KAK7489682.1"/>
    <property type="molecule type" value="Genomic_DNA"/>
</dbReference>
<gene>
    <name evidence="1" type="ORF">BaRGS_00019077</name>
</gene>
<accession>A0ABD0KRF1</accession>
<name>A0ABD0KRF1_9CAEN</name>
<evidence type="ECO:0000313" key="2">
    <source>
        <dbReference type="Proteomes" id="UP001519460"/>
    </source>
</evidence>
<keyword evidence="2" id="KW-1185">Reference proteome</keyword>